<protein>
    <submittedName>
        <fullName evidence="1">Uncharacterized protein</fullName>
    </submittedName>
</protein>
<sequence length="70" mass="6845">MPHEYRTALVAGHTEAAVPGRADLDLDPRADGVTDALGAFLTASPVRPALRAGAVPTAALGGVAAAGIGV</sequence>
<evidence type="ECO:0000313" key="2">
    <source>
        <dbReference type="Proteomes" id="UP001499854"/>
    </source>
</evidence>
<accession>A0ABN2QJR7</accession>
<organism evidence="1 2">
    <name type="scientific">Catenulispora subtropica</name>
    <dbReference type="NCBI Taxonomy" id="450798"/>
    <lineage>
        <taxon>Bacteria</taxon>
        <taxon>Bacillati</taxon>
        <taxon>Actinomycetota</taxon>
        <taxon>Actinomycetes</taxon>
        <taxon>Catenulisporales</taxon>
        <taxon>Catenulisporaceae</taxon>
        <taxon>Catenulispora</taxon>
    </lineage>
</organism>
<name>A0ABN2QJR7_9ACTN</name>
<gene>
    <name evidence="1" type="ORF">GCM10009838_06030</name>
</gene>
<reference evidence="1 2" key="1">
    <citation type="journal article" date="2019" name="Int. J. Syst. Evol. Microbiol.">
        <title>The Global Catalogue of Microorganisms (GCM) 10K type strain sequencing project: providing services to taxonomists for standard genome sequencing and annotation.</title>
        <authorList>
            <consortium name="The Broad Institute Genomics Platform"/>
            <consortium name="The Broad Institute Genome Sequencing Center for Infectious Disease"/>
            <person name="Wu L."/>
            <person name="Ma J."/>
        </authorList>
    </citation>
    <scope>NUCLEOTIDE SEQUENCE [LARGE SCALE GENOMIC DNA]</scope>
    <source>
        <strain evidence="1 2">JCM 16013</strain>
    </source>
</reference>
<proteinExistence type="predicted"/>
<dbReference type="Proteomes" id="UP001499854">
    <property type="component" value="Unassembled WGS sequence"/>
</dbReference>
<evidence type="ECO:0000313" key="1">
    <source>
        <dbReference type="EMBL" id="GAA1953504.1"/>
    </source>
</evidence>
<keyword evidence="2" id="KW-1185">Reference proteome</keyword>
<dbReference type="EMBL" id="BAAAQM010000002">
    <property type="protein sequence ID" value="GAA1953504.1"/>
    <property type="molecule type" value="Genomic_DNA"/>
</dbReference>
<comment type="caution">
    <text evidence="1">The sequence shown here is derived from an EMBL/GenBank/DDBJ whole genome shotgun (WGS) entry which is preliminary data.</text>
</comment>